<dbReference type="EC" id="1.1.2.4" evidence="7"/>
<dbReference type="InterPro" id="IPR036318">
    <property type="entry name" value="FAD-bd_PCMH-like_sf"/>
</dbReference>
<dbReference type="Pfam" id="PF01565">
    <property type="entry name" value="FAD_binding_4"/>
    <property type="match status" value="1"/>
</dbReference>
<keyword evidence="4" id="KW-0274">FAD</keyword>
<name>A0A445N2L8_9BACT</name>
<dbReference type="FunFam" id="3.30.70.2740:FF:000001">
    <property type="entry name" value="D-lactate dehydrogenase mitochondrial"/>
    <property type="match status" value="1"/>
</dbReference>
<evidence type="ECO:0000256" key="3">
    <source>
        <dbReference type="ARBA" id="ARBA00022630"/>
    </source>
</evidence>
<evidence type="ECO:0000256" key="4">
    <source>
        <dbReference type="ARBA" id="ARBA00022827"/>
    </source>
</evidence>
<dbReference type="Pfam" id="PF02913">
    <property type="entry name" value="FAD-oxidase_C"/>
    <property type="match status" value="1"/>
</dbReference>
<dbReference type="InterPro" id="IPR006094">
    <property type="entry name" value="Oxid_FAD_bind_N"/>
</dbReference>
<dbReference type="GO" id="GO:1903457">
    <property type="term" value="P:lactate catabolic process"/>
    <property type="evidence" value="ECO:0007669"/>
    <property type="project" value="TreeGrafter"/>
</dbReference>
<dbReference type="SUPFAM" id="SSF55103">
    <property type="entry name" value="FAD-linked oxidases, C-terminal domain"/>
    <property type="match status" value="1"/>
</dbReference>
<accession>A0A445N2L8</accession>
<dbReference type="EMBL" id="OJIN01000223">
    <property type="protein sequence ID" value="SPD75944.1"/>
    <property type="molecule type" value="Genomic_DNA"/>
</dbReference>
<dbReference type="InterPro" id="IPR016164">
    <property type="entry name" value="FAD-linked_Oxase-like_C"/>
</dbReference>
<dbReference type="FunFam" id="1.10.45.10:FF:000001">
    <property type="entry name" value="D-lactate dehydrogenase mitochondrial"/>
    <property type="match status" value="1"/>
</dbReference>
<dbReference type="GO" id="GO:0008720">
    <property type="term" value="F:D-lactate dehydrogenase (NAD+) activity"/>
    <property type="evidence" value="ECO:0007669"/>
    <property type="project" value="TreeGrafter"/>
</dbReference>
<evidence type="ECO:0000256" key="2">
    <source>
        <dbReference type="ARBA" id="ARBA00008000"/>
    </source>
</evidence>
<dbReference type="InterPro" id="IPR016166">
    <property type="entry name" value="FAD-bd_PCMH"/>
</dbReference>
<comment type="similarity">
    <text evidence="2">Belongs to the FAD-binding oxidoreductase/transferase type 4 family.</text>
</comment>
<reference evidence="9" key="1">
    <citation type="submission" date="2018-01" db="EMBL/GenBank/DDBJ databases">
        <authorList>
            <person name="Regsiter A."/>
            <person name="William W."/>
        </authorList>
    </citation>
    <scope>NUCLEOTIDE SEQUENCE</scope>
    <source>
        <strain evidence="9">TRIP AH-1</strain>
    </source>
</reference>
<protein>
    <recommendedName>
        <fullName evidence="7">D-lactate dehydrogenase (cytochrome)</fullName>
        <ecNumber evidence="7">1.1.2.4</ecNumber>
    </recommendedName>
</protein>
<dbReference type="GO" id="GO:0071949">
    <property type="term" value="F:FAD binding"/>
    <property type="evidence" value="ECO:0007669"/>
    <property type="project" value="InterPro"/>
</dbReference>
<dbReference type="Gene3D" id="3.30.70.2740">
    <property type="match status" value="1"/>
</dbReference>
<sequence>MKFKSVGRKDAEHLESIVGPDRFSMGQSNLELHSKDQSYHPAVLPEAVIWPVNRTEVSEILRYANEQLVPVTGWGSGTSVEGNPIPVQRGLVLDFSMMNRIVEIRDADFQADVEPGVVYQDLNEKLRHRGLFFAPDPGARATIGGMLANNASGIRTVRYGSTRANTLRLTVVLASGEIIDMGSRSSKTSSGYDLINLFIGSEGTLGLVVQATVRLKGLCEEISAAIATFSDVEAAAGAVFEIKRSGIDPASLELLAQECVALMNKERGLGLAVLPTLFIEFHGAGKNQLQESVDMAREICQSCGCDHFMSGIERPARDNILRARYEMAETIMRNHPGCSHTVIDVAVPVSAYPELISLAREEALKSGIPGYVFGHAGDGNLHLILMGKTLDHAQRAIIDNVSNRLVIKAIQVGGTSTGEHGTGIGKRKFMETEHGASLEWMKKIKTLFDPNGILNPGKILP</sequence>
<comment type="cofactor">
    <cofactor evidence="1">
        <name>FAD</name>
        <dbReference type="ChEBI" id="CHEBI:57692"/>
    </cofactor>
</comment>
<evidence type="ECO:0000256" key="6">
    <source>
        <dbReference type="ARBA" id="ARBA00023002"/>
    </source>
</evidence>
<evidence type="ECO:0000256" key="1">
    <source>
        <dbReference type="ARBA" id="ARBA00001974"/>
    </source>
</evidence>
<feature type="domain" description="FAD-binding PCMH-type" evidence="8">
    <location>
        <begin position="41"/>
        <end position="218"/>
    </location>
</feature>
<evidence type="ECO:0000313" key="9">
    <source>
        <dbReference type="EMBL" id="SPD75944.1"/>
    </source>
</evidence>
<keyword evidence="5" id="KW-0809">Transit peptide</keyword>
<organism evidence="9">
    <name type="scientific">uncultured Desulfobacterium sp</name>
    <dbReference type="NCBI Taxonomy" id="201089"/>
    <lineage>
        <taxon>Bacteria</taxon>
        <taxon>Pseudomonadati</taxon>
        <taxon>Thermodesulfobacteriota</taxon>
        <taxon>Desulfobacteria</taxon>
        <taxon>Desulfobacterales</taxon>
        <taxon>Desulfobacteriaceae</taxon>
        <taxon>Desulfobacterium</taxon>
        <taxon>environmental samples</taxon>
    </lineage>
</organism>
<dbReference type="InterPro" id="IPR004113">
    <property type="entry name" value="FAD-bd_oxidored_4_C"/>
</dbReference>
<gene>
    <name evidence="9" type="ORF">PITCH_A780074</name>
</gene>
<dbReference type="GO" id="GO:0004458">
    <property type="term" value="F:D-lactate dehydrogenase (cytochrome) activity"/>
    <property type="evidence" value="ECO:0007669"/>
    <property type="project" value="UniProtKB-EC"/>
</dbReference>
<evidence type="ECO:0000259" key="8">
    <source>
        <dbReference type="PROSITE" id="PS51387"/>
    </source>
</evidence>
<dbReference type="InterPro" id="IPR016171">
    <property type="entry name" value="Vanillyl_alc_oxidase_C-sub2"/>
</dbReference>
<evidence type="ECO:0000256" key="5">
    <source>
        <dbReference type="ARBA" id="ARBA00022946"/>
    </source>
</evidence>
<keyword evidence="6" id="KW-0560">Oxidoreductase</keyword>
<dbReference type="InterPro" id="IPR016169">
    <property type="entry name" value="FAD-bd_PCMH_sub2"/>
</dbReference>
<dbReference type="AlphaFoldDB" id="A0A445N2L8"/>
<dbReference type="Gene3D" id="3.30.465.10">
    <property type="match status" value="1"/>
</dbReference>
<dbReference type="PANTHER" id="PTHR11748:SF111">
    <property type="entry name" value="D-LACTATE DEHYDROGENASE, MITOCHONDRIAL-RELATED"/>
    <property type="match status" value="1"/>
</dbReference>
<dbReference type="PANTHER" id="PTHR11748">
    <property type="entry name" value="D-LACTATE DEHYDROGENASE"/>
    <property type="match status" value="1"/>
</dbReference>
<evidence type="ECO:0000256" key="7">
    <source>
        <dbReference type="ARBA" id="ARBA00038897"/>
    </source>
</evidence>
<proteinExistence type="inferred from homology"/>
<dbReference type="Gene3D" id="1.10.45.10">
    <property type="entry name" value="Vanillyl-alcohol Oxidase, Chain A, domain 4"/>
    <property type="match status" value="1"/>
</dbReference>
<dbReference type="PROSITE" id="PS51387">
    <property type="entry name" value="FAD_PCMH"/>
    <property type="match status" value="1"/>
</dbReference>
<keyword evidence="3" id="KW-0285">Flavoprotein</keyword>
<dbReference type="SUPFAM" id="SSF56176">
    <property type="entry name" value="FAD-binding/transporter-associated domain-like"/>
    <property type="match status" value="1"/>
</dbReference>